<name>A0A195DWH7_9HYME</name>
<protein>
    <submittedName>
        <fullName evidence="1">Uncharacterized protein</fullName>
    </submittedName>
</protein>
<proteinExistence type="predicted"/>
<dbReference type="Proteomes" id="UP000078492">
    <property type="component" value="Unassembled WGS sequence"/>
</dbReference>
<evidence type="ECO:0000313" key="1">
    <source>
        <dbReference type="EMBL" id="KYN17243.1"/>
    </source>
</evidence>
<accession>A0A195DWH7</accession>
<dbReference type="AlphaFoldDB" id="A0A195DWH7"/>
<keyword evidence="2" id="KW-1185">Reference proteome</keyword>
<organism evidence="1 2">
    <name type="scientific">Trachymyrmex cornetzi</name>
    <dbReference type="NCBI Taxonomy" id="471704"/>
    <lineage>
        <taxon>Eukaryota</taxon>
        <taxon>Metazoa</taxon>
        <taxon>Ecdysozoa</taxon>
        <taxon>Arthropoda</taxon>
        <taxon>Hexapoda</taxon>
        <taxon>Insecta</taxon>
        <taxon>Pterygota</taxon>
        <taxon>Neoptera</taxon>
        <taxon>Endopterygota</taxon>
        <taxon>Hymenoptera</taxon>
        <taxon>Apocrita</taxon>
        <taxon>Aculeata</taxon>
        <taxon>Formicoidea</taxon>
        <taxon>Formicidae</taxon>
        <taxon>Myrmicinae</taxon>
        <taxon>Trachymyrmex</taxon>
    </lineage>
</organism>
<reference evidence="1 2" key="1">
    <citation type="submission" date="2015-09" db="EMBL/GenBank/DDBJ databases">
        <title>Trachymyrmex cornetzi WGS genome.</title>
        <authorList>
            <person name="Nygaard S."/>
            <person name="Hu H."/>
            <person name="Boomsma J."/>
            <person name="Zhang G."/>
        </authorList>
    </citation>
    <scope>NUCLEOTIDE SEQUENCE [LARGE SCALE GENOMIC DNA]</scope>
    <source>
        <strain evidence="1">Tcor2-1</strain>
        <tissue evidence="1">Whole body</tissue>
    </source>
</reference>
<dbReference type="EMBL" id="KQ980204">
    <property type="protein sequence ID" value="KYN17243.1"/>
    <property type="molecule type" value="Genomic_DNA"/>
</dbReference>
<gene>
    <name evidence="1" type="ORF">ALC57_10463</name>
</gene>
<evidence type="ECO:0000313" key="2">
    <source>
        <dbReference type="Proteomes" id="UP000078492"/>
    </source>
</evidence>
<sequence length="84" mass="10116">MFVKITPFQIFCKLFDCFWNASSSFQNSNTTFSWCSIGFISFYDRIQNFHCLIIPRKNELIEHQDKHIFTYLIYIITFLMLLNA</sequence>